<dbReference type="EMBL" id="JACHXD010000039">
    <property type="protein sequence ID" value="MBB3122493.1"/>
    <property type="molecule type" value="Genomic_DNA"/>
</dbReference>
<accession>A0A7W5BGE0</accession>
<dbReference type="Proteomes" id="UP000541535">
    <property type="component" value="Unassembled WGS sequence"/>
</dbReference>
<dbReference type="RefSeq" id="WP_183444150.1">
    <property type="nucleotide sequence ID" value="NZ_JACHXD010000039.1"/>
</dbReference>
<organism evidence="1 2">
    <name type="scientific">Pseudoduganella violacea</name>
    <dbReference type="NCBI Taxonomy" id="1715466"/>
    <lineage>
        <taxon>Bacteria</taxon>
        <taxon>Pseudomonadati</taxon>
        <taxon>Pseudomonadota</taxon>
        <taxon>Betaproteobacteria</taxon>
        <taxon>Burkholderiales</taxon>
        <taxon>Oxalobacteraceae</taxon>
        <taxon>Telluria group</taxon>
        <taxon>Pseudoduganella</taxon>
    </lineage>
</organism>
<reference evidence="1 2" key="1">
    <citation type="submission" date="2020-08" db="EMBL/GenBank/DDBJ databases">
        <title>Genomic Encyclopedia of Type Strains, Phase III (KMG-III): the genomes of soil and plant-associated and newly described type strains.</title>
        <authorList>
            <person name="Whitman W."/>
        </authorList>
    </citation>
    <scope>NUCLEOTIDE SEQUENCE [LARGE SCALE GENOMIC DNA]</scope>
    <source>
        <strain evidence="1 2">CECT 8897</strain>
    </source>
</reference>
<name>A0A7W5BGE0_9BURK</name>
<evidence type="ECO:0000313" key="2">
    <source>
        <dbReference type="Proteomes" id="UP000541535"/>
    </source>
</evidence>
<gene>
    <name evidence="1" type="ORF">FHS03_005594</name>
</gene>
<keyword evidence="2" id="KW-1185">Reference proteome</keyword>
<protein>
    <submittedName>
        <fullName evidence="1">Uncharacterized protein</fullName>
    </submittedName>
</protein>
<comment type="caution">
    <text evidence="1">The sequence shown here is derived from an EMBL/GenBank/DDBJ whole genome shotgun (WGS) entry which is preliminary data.</text>
</comment>
<evidence type="ECO:0000313" key="1">
    <source>
        <dbReference type="EMBL" id="MBB3122493.1"/>
    </source>
</evidence>
<sequence>MKNIADEFAFKDSNGRWVPGFASRQAAIEAGLAQVGTQITTSRVESGCPSYFARFEVKSVLARMISGLAQGEEIGKLVGGGSAIERLKAIESAEFGFEDEAKVEVDLQIDLMNRLQAAVHTWIVENGLQFEQPKFISYMSEELHIAGPDLNIQLP</sequence>
<proteinExistence type="predicted"/>
<dbReference type="AlphaFoldDB" id="A0A7W5BGE0"/>